<proteinExistence type="predicted"/>
<dbReference type="AlphaFoldDB" id="A0A1F7INQ5"/>
<dbReference type="Pfam" id="PF13451">
    <property type="entry name" value="zf_Tbcl"/>
    <property type="match status" value="1"/>
</dbReference>
<feature type="domain" description="Probable zinc-binding" evidence="1">
    <location>
        <begin position="4"/>
        <end position="44"/>
    </location>
</feature>
<dbReference type="EMBL" id="MGAK01000008">
    <property type="protein sequence ID" value="OGK45006.1"/>
    <property type="molecule type" value="Genomic_DNA"/>
</dbReference>
<sequence length="102" mass="11955">MNNITAKCTKCGKEFIILDREQKFLTEKSLGYPTQCPSCRQLRRLMLRSERSLFRTKCSQCGKDIIVAFDPKKTKNKILCKDDYEKYFRENDPIITDPLPEA</sequence>
<evidence type="ECO:0000313" key="2">
    <source>
        <dbReference type="EMBL" id="OGK45006.1"/>
    </source>
</evidence>
<name>A0A1F7INQ5_9BACT</name>
<reference evidence="2 3" key="1">
    <citation type="journal article" date="2016" name="Nat. Commun.">
        <title>Thousands of microbial genomes shed light on interconnected biogeochemical processes in an aquifer system.</title>
        <authorList>
            <person name="Anantharaman K."/>
            <person name="Brown C.T."/>
            <person name="Hug L.A."/>
            <person name="Sharon I."/>
            <person name="Castelle C.J."/>
            <person name="Probst A.J."/>
            <person name="Thomas B.C."/>
            <person name="Singh A."/>
            <person name="Wilkins M.J."/>
            <person name="Karaoz U."/>
            <person name="Brodie E.L."/>
            <person name="Williams K.H."/>
            <person name="Hubbard S.S."/>
            <person name="Banfield J.F."/>
        </authorList>
    </citation>
    <scope>NUCLEOTIDE SEQUENCE [LARGE SCALE GENOMIC DNA]</scope>
</reference>
<dbReference type="Proteomes" id="UP000179072">
    <property type="component" value="Unassembled WGS sequence"/>
</dbReference>
<dbReference type="InterPro" id="IPR025306">
    <property type="entry name" value="Zn-bnd_dom_prob"/>
</dbReference>
<evidence type="ECO:0000259" key="1">
    <source>
        <dbReference type="Pfam" id="PF13451"/>
    </source>
</evidence>
<protein>
    <recommendedName>
        <fullName evidence="1">Probable zinc-binding domain-containing protein</fullName>
    </recommendedName>
</protein>
<evidence type="ECO:0000313" key="3">
    <source>
        <dbReference type="Proteomes" id="UP000179072"/>
    </source>
</evidence>
<accession>A0A1F7INQ5</accession>
<organism evidence="2 3">
    <name type="scientific">Candidatus Roizmanbacteria bacterium RIFCSPLOWO2_01_FULL_38_11</name>
    <dbReference type="NCBI Taxonomy" id="1802060"/>
    <lineage>
        <taxon>Bacteria</taxon>
        <taxon>Candidatus Roizmaniibacteriota</taxon>
    </lineage>
</organism>
<comment type="caution">
    <text evidence="2">The sequence shown here is derived from an EMBL/GenBank/DDBJ whole genome shotgun (WGS) entry which is preliminary data.</text>
</comment>
<dbReference type="STRING" id="1802060.A2957_01085"/>
<gene>
    <name evidence="2" type="ORF">A2957_01085</name>
</gene>